<name>A0A1S8CSW0_9GAMM</name>
<comment type="caution">
    <text evidence="1">The sequence shown here is derived from an EMBL/GenBank/DDBJ whole genome shotgun (WGS) entry which is preliminary data.</text>
</comment>
<evidence type="ECO:0000313" key="2">
    <source>
        <dbReference type="Proteomes" id="UP000192132"/>
    </source>
</evidence>
<organism evidence="1 2">
    <name type="scientific">Alkanindiges hydrocarboniclasticus</name>
    <dbReference type="NCBI Taxonomy" id="1907941"/>
    <lineage>
        <taxon>Bacteria</taxon>
        <taxon>Pseudomonadati</taxon>
        <taxon>Pseudomonadota</taxon>
        <taxon>Gammaproteobacteria</taxon>
        <taxon>Moraxellales</taxon>
        <taxon>Moraxellaceae</taxon>
        <taxon>Alkanindiges</taxon>
    </lineage>
</organism>
<protein>
    <submittedName>
        <fullName evidence="1">Uncharacterized protein</fullName>
    </submittedName>
</protein>
<keyword evidence="2" id="KW-1185">Reference proteome</keyword>
<dbReference type="Proteomes" id="UP000192132">
    <property type="component" value="Unassembled WGS sequence"/>
</dbReference>
<dbReference type="EMBL" id="MLCN01000054">
    <property type="protein sequence ID" value="ONG37397.1"/>
    <property type="molecule type" value="Genomic_DNA"/>
</dbReference>
<proteinExistence type="predicted"/>
<dbReference type="STRING" id="1907941.BKE30_14495"/>
<dbReference type="AlphaFoldDB" id="A0A1S8CSW0"/>
<sequence length="73" mass="8271">MDGVVTPVQVLIVIVPKNNLLEVKAFISNKDNIIMHDGQTAEIKIENFLHSRCGMMGRSCRSRIMPLMMKNWG</sequence>
<evidence type="ECO:0000313" key="1">
    <source>
        <dbReference type="EMBL" id="ONG37397.1"/>
    </source>
</evidence>
<gene>
    <name evidence="1" type="ORF">BKE30_14495</name>
</gene>
<accession>A0A1S8CSW0</accession>
<reference evidence="1 2" key="1">
    <citation type="submission" date="2016-10" db="EMBL/GenBank/DDBJ databases">
        <title>Draft Genome sequence of Alkanindiges sp. strain H1.</title>
        <authorList>
            <person name="Subhash Y."/>
            <person name="Lee S."/>
        </authorList>
    </citation>
    <scope>NUCLEOTIDE SEQUENCE [LARGE SCALE GENOMIC DNA]</scope>
    <source>
        <strain evidence="1 2">H1</strain>
    </source>
</reference>